<dbReference type="EC" id="4.1.2.4" evidence="7"/>
<dbReference type="HAMAP" id="MF_00114">
    <property type="entry name" value="DeoC_type1"/>
    <property type="match status" value="1"/>
</dbReference>
<comment type="catalytic activity">
    <reaction evidence="5 7">
        <text>2-deoxy-D-ribose 5-phosphate = D-glyceraldehyde 3-phosphate + acetaldehyde</text>
        <dbReference type="Rhea" id="RHEA:12821"/>
        <dbReference type="ChEBI" id="CHEBI:15343"/>
        <dbReference type="ChEBI" id="CHEBI:59776"/>
        <dbReference type="ChEBI" id="CHEBI:62877"/>
        <dbReference type="EC" id="4.1.2.4"/>
    </reaction>
</comment>
<dbReference type="NCBIfam" id="TIGR00126">
    <property type="entry name" value="deoC"/>
    <property type="match status" value="1"/>
</dbReference>
<dbReference type="InterPro" id="IPR028581">
    <property type="entry name" value="DeoC_typeI"/>
</dbReference>
<evidence type="ECO:0000256" key="5">
    <source>
        <dbReference type="ARBA" id="ARBA00048791"/>
    </source>
</evidence>
<dbReference type="PANTHER" id="PTHR10889:SF1">
    <property type="entry name" value="DEOXYRIBOSE-PHOSPHATE ALDOLASE"/>
    <property type="match status" value="1"/>
</dbReference>
<dbReference type="GO" id="GO:0005737">
    <property type="term" value="C:cytoplasm"/>
    <property type="evidence" value="ECO:0007669"/>
    <property type="project" value="UniProtKB-SubCell"/>
</dbReference>
<evidence type="ECO:0000256" key="3">
    <source>
        <dbReference type="ARBA" id="ARBA00023239"/>
    </source>
</evidence>
<dbReference type="AlphaFoldDB" id="A0A449BIT4"/>
<dbReference type="EMBL" id="LR215050">
    <property type="protein sequence ID" value="VEU82381.1"/>
    <property type="molecule type" value="Genomic_DNA"/>
</dbReference>
<reference evidence="8 9" key="1">
    <citation type="submission" date="2019-01" db="EMBL/GenBank/DDBJ databases">
        <authorList>
            <consortium name="Pathogen Informatics"/>
        </authorList>
    </citation>
    <scope>NUCLEOTIDE SEQUENCE [LARGE SCALE GENOMIC DNA]</scope>
    <source>
        <strain evidence="8 9">NCTC10172</strain>
    </source>
</reference>
<proteinExistence type="inferred from homology"/>
<dbReference type="Proteomes" id="UP000290909">
    <property type="component" value="Chromosome"/>
</dbReference>
<dbReference type="SMART" id="SM01133">
    <property type="entry name" value="DeoC"/>
    <property type="match status" value="1"/>
</dbReference>
<evidence type="ECO:0000256" key="2">
    <source>
        <dbReference type="ARBA" id="ARBA00022490"/>
    </source>
</evidence>
<dbReference type="GO" id="GO:0006018">
    <property type="term" value="P:2-deoxyribose 1-phosphate catabolic process"/>
    <property type="evidence" value="ECO:0007669"/>
    <property type="project" value="UniProtKB-UniRule"/>
</dbReference>
<dbReference type="FunFam" id="3.20.20.70:FF:000044">
    <property type="entry name" value="Deoxyribose-phosphate aldolase"/>
    <property type="match status" value="1"/>
</dbReference>
<dbReference type="CDD" id="cd00959">
    <property type="entry name" value="DeoC"/>
    <property type="match status" value="1"/>
</dbReference>
<evidence type="ECO:0000256" key="7">
    <source>
        <dbReference type="HAMAP-Rule" id="MF_00114"/>
    </source>
</evidence>
<dbReference type="InterPro" id="IPR002915">
    <property type="entry name" value="DeoC/FbaB/LacD_aldolase"/>
</dbReference>
<evidence type="ECO:0000313" key="9">
    <source>
        <dbReference type="Proteomes" id="UP000290909"/>
    </source>
</evidence>
<comment type="subcellular location">
    <subcellularLocation>
        <location evidence="7">Cytoplasm</location>
    </subcellularLocation>
</comment>
<dbReference type="UniPathway" id="UPA00002">
    <property type="reaction ID" value="UER00468"/>
</dbReference>
<feature type="active site" description="Proton donor/acceptor" evidence="7">
    <location>
        <position position="180"/>
    </location>
</feature>
<evidence type="ECO:0000313" key="8">
    <source>
        <dbReference type="EMBL" id="VEU82381.1"/>
    </source>
</evidence>
<feature type="active site" description="Schiff-base intermediate with acetaldehyde" evidence="7">
    <location>
        <position position="151"/>
    </location>
</feature>
<sequence>MLLNTYIDHTKLGPIVTKEQIDQLIEEAIKYQFKSVCVSPIWVKYAKEKLEGTNVLVCTVIGFPHGTHLPKVKAYETKEAIKDGADEIDMVINVSAVKEANRKNVLADIKAVVKAAKGKTVKVIIETAYLEKKEITFASKLAIKAGAQFVKTSTGYASRGASLEDVIIMKKAIKDTGFIKASGGIRTKEDALKMIEAGADRLGTSGGVKLMEGETNGNTTYWVRR</sequence>
<evidence type="ECO:0000256" key="4">
    <source>
        <dbReference type="ARBA" id="ARBA00023270"/>
    </source>
</evidence>
<dbReference type="Gene3D" id="3.20.20.70">
    <property type="entry name" value="Aldolase class I"/>
    <property type="match status" value="1"/>
</dbReference>
<dbReference type="PIRSF" id="PIRSF001357">
    <property type="entry name" value="DeoC"/>
    <property type="match status" value="1"/>
</dbReference>
<dbReference type="STRING" id="1408416.GCA_000702765_01027"/>
<keyword evidence="2 7" id="KW-0963">Cytoplasm</keyword>
<dbReference type="GO" id="GO:0016052">
    <property type="term" value="P:carbohydrate catabolic process"/>
    <property type="evidence" value="ECO:0007669"/>
    <property type="project" value="TreeGrafter"/>
</dbReference>
<dbReference type="GO" id="GO:0009264">
    <property type="term" value="P:deoxyribonucleotide catabolic process"/>
    <property type="evidence" value="ECO:0007669"/>
    <property type="project" value="UniProtKB-UniRule"/>
</dbReference>
<gene>
    <name evidence="7 8" type="primary">deoC</name>
    <name evidence="8" type="ORF">NCTC10172_00391</name>
</gene>
<name>A0A449BIT4_9MOLU</name>
<dbReference type="KEGG" id="ahk:NCTC10172_00391"/>
<comment type="pathway">
    <text evidence="7">Carbohydrate degradation; 2-deoxy-D-ribose 1-phosphate degradation; D-glyceraldehyde 3-phosphate and acetaldehyde from 2-deoxy-alpha-D-ribose 1-phosphate: step 2/2.</text>
</comment>
<protein>
    <recommendedName>
        <fullName evidence="7">Deoxyribose-phosphate aldolase</fullName>
        <shortName evidence="7">DERA</shortName>
        <ecNumber evidence="7">4.1.2.4</ecNumber>
    </recommendedName>
    <alternativeName>
        <fullName evidence="7">2-deoxy-D-ribose 5-phosphate aldolase</fullName>
    </alternativeName>
    <alternativeName>
        <fullName evidence="7">Phosphodeoxyriboaldolase</fullName>
        <shortName evidence="7">Deoxyriboaldolase</shortName>
    </alternativeName>
</protein>
<keyword evidence="3 7" id="KW-0456">Lyase</keyword>
<accession>A0A449BIT4</accession>
<comment type="similarity">
    <text evidence="1 7">Belongs to the DeoC/FbaB aldolase family. DeoC type 1 subfamily.</text>
</comment>
<dbReference type="PANTHER" id="PTHR10889">
    <property type="entry name" value="DEOXYRIBOSE-PHOSPHATE ALDOLASE"/>
    <property type="match status" value="1"/>
</dbReference>
<dbReference type="InterPro" id="IPR013785">
    <property type="entry name" value="Aldolase_TIM"/>
</dbReference>
<dbReference type="GO" id="GO:0004139">
    <property type="term" value="F:deoxyribose-phosphate aldolase activity"/>
    <property type="evidence" value="ECO:0007669"/>
    <property type="project" value="UniProtKB-UniRule"/>
</dbReference>
<evidence type="ECO:0000256" key="6">
    <source>
        <dbReference type="ARBA" id="ARBA00056337"/>
    </source>
</evidence>
<comment type="function">
    <text evidence="6 7">Catalyzes a reversible aldol reaction between acetaldehyde and D-glyceraldehyde 3-phosphate to generate 2-deoxy-D-ribose 5-phosphate.</text>
</comment>
<dbReference type="SUPFAM" id="SSF51569">
    <property type="entry name" value="Aldolase"/>
    <property type="match status" value="1"/>
</dbReference>
<keyword evidence="9" id="KW-1185">Reference proteome</keyword>
<evidence type="ECO:0000256" key="1">
    <source>
        <dbReference type="ARBA" id="ARBA00010936"/>
    </source>
</evidence>
<feature type="active site" description="Proton donor/acceptor" evidence="7">
    <location>
        <position position="89"/>
    </location>
</feature>
<dbReference type="InterPro" id="IPR011343">
    <property type="entry name" value="DeoC"/>
</dbReference>
<keyword evidence="4 7" id="KW-0704">Schiff base</keyword>
<organism evidence="8 9">
    <name type="scientific">Acholeplasma hippikon</name>
    <dbReference type="NCBI Taxonomy" id="264636"/>
    <lineage>
        <taxon>Bacteria</taxon>
        <taxon>Bacillati</taxon>
        <taxon>Mycoplasmatota</taxon>
        <taxon>Mollicutes</taxon>
        <taxon>Acholeplasmatales</taxon>
        <taxon>Acholeplasmataceae</taxon>
        <taxon>Acholeplasma</taxon>
    </lineage>
</organism>
<dbReference type="Pfam" id="PF01791">
    <property type="entry name" value="DeoC"/>
    <property type="match status" value="1"/>
</dbReference>